<dbReference type="PANTHER" id="PTHR47186">
    <property type="entry name" value="LEUCINE-RICH REPEAT-CONTAINING PROTEIN 57"/>
    <property type="match status" value="1"/>
</dbReference>
<comment type="caution">
    <text evidence="2">The sequence shown here is derived from an EMBL/GenBank/DDBJ whole genome shotgun (WGS) entry which is preliminary data.</text>
</comment>
<proteinExistence type="predicted"/>
<dbReference type="EMBL" id="BMAC01000399">
    <property type="protein sequence ID" value="GFP95598.1"/>
    <property type="molecule type" value="Genomic_DNA"/>
</dbReference>
<evidence type="ECO:0000313" key="2">
    <source>
        <dbReference type="EMBL" id="GFP95598.1"/>
    </source>
</evidence>
<keyword evidence="3" id="KW-1185">Reference proteome</keyword>
<protein>
    <submittedName>
        <fullName evidence="2">Putative disease resistance protein rga3</fullName>
    </submittedName>
</protein>
<dbReference type="PANTHER" id="PTHR47186:SF42">
    <property type="entry name" value="DISEASE RESISTANCE RPP13-LIKE PROTEIN 1"/>
    <property type="match status" value="1"/>
</dbReference>
<accession>A0A830CEX2</accession>
<dbReference type="Proteomes" id="UP000653305">
    <property type="component" value="Unassembled WGS sequence"/>
</dbReference>
<gene>
    <name evidence="2" type="ORF">PHJA_001704100</name>
</gene>
<dbReference type="InterPro" id="IPR032675">
    <property type="entry name" value="LRR_dom_sf"/>
</dbReference>
<evidence type="ECO:0000259" key="1">
    <source>
        <dbReference type="Pfam" id="PF25019"/>
    </source>
</evidence>
<dbReference type="AlphaFoldDB" id="A0A830CEX2"/>
<dbReference type="Gene3D" id="3.80.10.10">
    <property type="entry name" value="Ribonuclease Inhibitor"/>
    <property type="match status" value="4"/>
</dbReference>
<feature type="domain" description="R13L1/DRL21-like LRR repeat region" evidence="1">
    <location>
        <begin position="613"/>
        <end position="677"/>
    </location>
</feature>
<dbReference type="SUPFAM" id="SSF52047">
    <property type="entry name" value="RNI-like"/>
    <property type="match status" value="1"/>
</dbReference>
<dbReference type="OrthoDB" id="913410at2759"/>
<dbReference type="SUPFAM" id="SSF52058">
    <property type="entry name" value="L domain-like"/>
    <property type="match status" value="1"/>
</dbReference>
<reference evidence="2" key="1">
    <citation type="submission" date="2020-07" db="EMBL/GenBank/DDBJ databases">
        <title>Ethylene signaling mediates host invasion by parasitic plants.</title>
        <authorList>
            <person name="Yoshida S."/>
        </authorList>
    </citation>
    <scope>NUCLEOTIDE SEQUENCE</scope>
    <source>
        <strain evidence="2">Okayama</strain>
    </source>
</reference>
<feature type="domain" description="R13L1/DRL21-like LRR repeat region" evidence="1">
    <location>
        <begin position="155"/>
        <end position="275"/>
    </location>
</feature>
<sequence length="714" mass="81589">MHDLVHDLAFSVLCENDNVTYGVCQRRYIGCESNGDGLLSIAKGQERYVRTLFFSGKLSDIRFSDFKSLHTLTLLSEEDIDELPDSIGELKHLRYLDISETRIKYLPNSVGELYHLQTLRANHDSTVLPPEMGNLTSLQTLPYFHVGRKKGCGILELGSLENLKGKLEICNLEQVCDENEATKADLLGKQVIYELKLVWDKSREGDEANDESVLEGLKPHPNLKGLEICGFKGKSLRLWERLNNLMKIKLEDCSECEEVPMLGHLPRLKSLCLDGLTNVKSIRSSFYGNIDPSVVVFPALERLELLSMPNLKEWDEVEGLNNLERLELLDMPNLQEWDEVVVFPCLEYLKVEGCRQLMRAPSHFPCLQELEIRGMESSLALENICGIKLTTLTHLQIYDIEGVKCLPDELFSNNHNLMKLEIGNCPKMTHLVPCLGGGGAPSLLRELVIWYCSSLRELPYDLHSLNYLEVFHIEDCPDVKSIPFPISSRRGGQRQQGFTSLRELRIWNCKGLTNLPIEMVESCALSLERLRLYKLSSITNMGMVIGCLHRMTRLTELTIGGVPGFVPELSNSSSWNNVSFNETVDAILLQPSQFISLRQLRLNGAEHWDSLPDQLQHLTSLEYLRLDDFGIEALPEWFGNLSSLKRLELFSCKKLRHLPPKQAMQRLSKFTYLYIYECPLLILKEKKIVDSEWHKISHIPDIYVDTYRISSDRY</sequence>
<evidence type="ECO:0000313" key="3">
    <source>
        <dbReference type="Proteomes" id="UP000653305"/>
    </source>
</evidence>
<dbReference type="Pfam" id="PF25019">
    <property type="entry name" value="LRR_R13L1-DRL21"/>
    <property type="match status" value="2"/>
</dbReference>
<organism evidence="2 3">
    <name type="scientific">Phtheirospermum japonicum</name>
    <dbReference type="NCBI Taxonomy" id="374723"/>
    <lineage>
        <taxon>Eukaryota</taxon>
        <taxon>Viridiplantae</taxon>
        <taxon>Streptophyta</taxon>
        <taxon>Embryophyta</taxon>
        <taxon>Tracheophyta</taxon>
        <taxon>Spermatophyta</taxon>
        <taxon>Magnoliopsida</taxon>
        <taxon>eudicotyledons</taxon>
        <taxon>Gunneridae</taxon>
        <taxon>Pentapetalae</taxon>
        <taxon>asterids</taxon>
        <taxon>lamiids</taxon>
        <taxon>Lamiales</taxon>
        <taxon>Orobanchaceae</taxon>
        <taxon>Orobanchaceae incertae sedis</taxon>
        <taxon>Phtheirospermum</taxon>
    </lineage>
</organism>
<name>A0A830CEX2_9LAMI</name>
<dbReference type="InterPro" id="IPR056789">
    <property type="entry name" value="LRR_R13L1-DRL21"/>
</dbReference>